<evidence type="ECO:0000256" key="2">
    <source>
        <dbReference type="ARBA" id="ARBA00009765"/>
    </source>
</evidence>
<comment type="subcellular location">
    <subcellularLocation>
        <location evidence="1">Membrane</location>
        <topology evidence="1">Multi-pass membrane protein</topology>
    </subcellularLocation>
</comment>
<name>A0A9W8DMJ6_9FUNG</name>
<dbReference type="GO" id="GO:0010961">
    <property type="term" value="P:intracellular magnesium ion homeostasis"/>
    <property type="evidence" value="ECO:0007669"/>
    <property type="project" value="TreeGrafter"/>
</dbReference>
<feature type="compositionally biased region" description="Polar residues" evidence="6">
    <location>
        <begin position="771"/>
        <end position="830"/>
    </location>
</feature>
<dbReference type="GO" id="GO:0015095">
    <property type="term" value="F:magnesium ion transmembrane transporter activity"/>
    <property type="evidence" value="ECO:0007669"/>
    <property type="project" value="TreeGrafter"/>
</dbReference>
<proteinExistence type="inferred from homology"/>
<feature type="compositionally biased region" description="Basic residues" evidence="6">
    <location>
        <begin position="51"/>
        <end position="72"/>
    </location>
</feature>
<evidence type="ECO:0000256" key="5">
    <source>
        <dbReference type="ARBA" id="ARBA00023136"/>
    </source>
</evidence>
<dbReference type="GO" id="GO:0016020">
    <property type="term" value="C:membrane"/>
    <property type="evidence" value="ECO:0007669"/>
    <property type="project" value="UniProtKB-SubCell"/>
</dbReference>
<comment type="caution">
    <text evidence="8">The sequence shown here is derived from an EMBL/GenBank/DDBJ whole genome shotgun (WGS) entry which is preliminary data.</text>
</comment>
<dbReference type="OrthoDB" id="29879at2759"/>
<feature type="region of interest" description="Disordered" evidence="6">
    <location>
        <begin position="624"/>
        <end position="664"/>
    </location>
</feature>
<comment type="similarity">
    <text evidence="2">Belongs to the CorA metal ion transporter (MIT) (TC 1.A.35) family.</text>
</comment>
<dbReference type="PANTHER" id="PTHR21535:SF51">
    <property type="entry name" value="MANGANESE RESISTANCE PROTEIN MNR2"/>
    <property type="match status" value="1"/>
</dbReference>
<dbReference type="EMBL" id="JANBPU010000095">
    <property type="protein sequence ID" value="KAJ1916674.1"/>
    <property type="molecule type" value="Genomic_DNA"/>
</dbReference>
<keyword evidence="5 7" id="KW-0472">Membrane</keyword>
<evidence type="ECO:0000256" key="4">
    <source>
        <dbReference type="ARBA" id="ARBA00022989"/>
    </source>
</evidence>
<evidence type="ECO:0000256" key="3">
    <source>
        <dbReference type="ARBA" id="ARBA00022692"/>
    </source>
</evidence>
<feature type="transmembrane region" description="Helical" evidence="7">
    <location>
        <begin position="962"/>
        <end position="981"/>
    </location>
</feature>
<keyword evidence="9" id="KW-1185">Reference proteome</keyword>
<evidence type="ECO:0000256" key="1">
    <source>
        <dbReference type="ARBA" id="ARBA00004141"/>
    </source>
</evidence>
<feature type="transmembrane region" description="Helical" evidence="7">
    <location>
        <begin position="929"/>
        <end position="950"/>
    </location>
</feature>
<dbReference type="InterPro" id="IPR045861">
    <property type="entry name" value="CorA_cytoplasmic_dom"/>
</dbReference>
<feature type="compositionally biased region" description="Polar residues" evidence="6">
    <location>
        <begin position="1"/>
        <end position="13"/>
    </location>
</feature>
<feature type="region of interest" description="Disordered" evidence="6">
    <location>
        <begin position="771"/>
        <end position="857"/>
    </location>
</feature>
<evidence type="ECO:0000256" key="7">
    <source>
        <dbReference type="SAM" id="Phobius"/>
    </source>
</evidence>
<dbReference type="Gene3D" id="3.30.460.20">
    <property type="entry name" value="CorA soluble domain-like"/>
    <property type="match status" value="1"/>
</dbReference>
<accession>A0A9W8DMJ6</accession>
<dbReference type="InterPro" id="IPR045863">
    <property type="entry name" value="CorA_TM1_TM2"/>
</dbReference>
<dbReference type="SUPFAM" id="SSF143865">
    <property type="entry name" value="CorA soluble domain-like"/>
    <property type="match status" value="1"/>
</dbReference>
<feature type="compositionally biased region" description="Polar residues" evidence="6">
    <location>
        <begin position="20"/>
        <end position="42"/>
    </location>
</feature>
<feature type="compositionally biased region" description="Low complexity" evidence="6">
    <location>
        <begin position="636"/>
        <end position="664"/>
    </location>
</feature>
<dbReference type="InterPro" id="IPR002523">
    <property type="entry name" value="MgTranspt_CorA/ZnTranspt_ZntB"/>
</dbReference>
<dbReference type="Proteomes" id="UP001150538">
    <property type="component" value="Unassembled WGS sequence"/>
</dbReference>
<gene>
    <name evidence="8" type="primary">MNR2_2</name>
    <name evidence="8" type="ORF">H4219_003633</name>
</gene>
<keyword evidence="4 7" id="KW-1133">Transmembrane helix</keyword>
<organism evidence="8 9">
    <name type="scientific">Mycoemilia scoparia</name>
    <dbReference type="NCBI Taxonomy" id="417184"/>
    <lineage>
        <taxon>Eukaryota</taxon>
        <taxon>Fungi</taxon>
        <taxon>Fungi incertae sedis</taxon>
        <taxon>Zoopagomycota</taxon>
        <taxon>Kickxellomycotina</taxon>
        <taxon>Kickxellomycetes</taxon>
        <taxon>Kickxellales</taxon>
        <taxon>Kickxellaceae</taxon>
        <taxon>Mycoemilia</taxon>
    </lineage>
</organism>
<feature type="region of interest" description="Disordered" evidence="6">
    <location>
        <begin position="101"/>
        <end position="128"/>
    </location>
</feature>
<protein>
    <submittedName>
        <fullName evidence="8">CorA metal ion transporter</fullName>
    </submittedName>
</protein>
<sequence length="989" mass="109390">MDNYSQDFESANINLDDIPKSQTLNQSHSSLSTDSEKQSPNVNWEALNKWVRPHSKRRVQSTRRTKSQHQYHPRCYQSQDTHHVNPQFLARNDESIKPSILKKSSGRSVNRSRSFSGHTKVNTRFDSDTTTVINSDVMLDMPNPSQPLEPPPLASRQRMVSFADNVRHGHYHQEQHSNNIPNPQPNITAIENISLQPGSSSEDGEYSNDEYDDDCSEEEDCDEDSYASSGASKRGPLAICLLDGTCELAQWDELPTGRITLYVPGYGIERGESIQQLNIHGMDFVDLVGRIHGLNTSANTSANTSSCTANIDRKERRKKSHLGGRKSLPMPLEEPQMFWLDIGNPTMSELKSLARIFSLHPLTVETIANDPPSTDKYESFKSYDFICYRTIAHSKSSGQSSEGMPANLNARFVPAHNFSTFKGPLDLSAGIPGSNSQHQQRDSNGSNNNNGGGDGNFVVHRSMVYRPSAVERLDEFRHHQGGIHKHTAAQSGRQKAGEFFGSVFKYATDIGKGTKKVLENLGKGILNTFLSSATANGRNNKSTGYQTNDKASSFTSASTGSSFYNSNSNCNSSNNNTEHSSGTTPLFIIILPKGVITCHAHRDLPTLISTLSRLGHSEGNTASIAQKAIPPPPAADPSSTSPAAPLFNNNSNSNSNSNSTTTVNSIAETNPATSIMPSYVVYAILDDLTDELLPISQNTQLEVDAIDELVLVLPGNEKTELLNRISQQRRHVLWMLRMMQGKREVMRAFERRVKKQTLRYIASSVTSSQAGTSISLPMSSNENDPEYHQQQSFKDPSTPNFKFVGDSNSPPLSPFNPYSSSNTARSNIGFTNKPKHCDQPQHQTLISPSPPSSASLEAPTSAAIDIITEKSWSDLSHYITDIHDSLEMIANSAHQCERILARANMTYMSRVNLEMTSETESMNKIMSRLTFLSAVFLPLNLVTGLWGMNIRVPGEDEDTLRNFYLTIGFMVVYGMVLYITMQRVLTSNQ</sequence>
<dbReference type="SUPFAM" id="SSF144083">
    <property type="entry name" value="Magnesium transport protein CorA, transmembrane region"/>
    <property type="match status" value="1"/>
</dbReference>
<keyword evidence="3 7" id="KW-0812">Transmembrane</keyword>
<dbReference type="AlphaFoldDB" id="A0A9W8DMJ6"/>
<dbReference type="Pfam" id="PF01544">
    <property type="entry name" value="CorA"/>
    <property type="match status" value="1"/>
</dbReference>
<dbReference type="PANTHER" id="PTHR21535">
    <property type="entry name" value="MAGNESIUM AND COBALT TRANSPORT PROTEIN/MITOCHONDRIAL IMPORT INNER MEMBRANE TRANSLOCASE SUBUNIT TIM8"/>
    <property type="match status" value="1"/>
</dbReference>
<feature type="region of interest" description="Disordered" evidence="6">
    <location>
        <begin position="429"/>
        <end position="458"/>
    </location>
</feature>
<feature type="compositionally biased region" description="Polar residues" evidence="6">
    <location>
        <begin position="106"/>
        <end position="128"/>
    </location>
</feature>
<evidence type="ECO:0000256" key="6">
    <source>
        <dbReference type="SAM" id="MobiDB-lite"/>
    </source>
</evidence>
<feature type="region of interest" description="Disordered" evidence="6">
    <location>
        <begin position="536"/>
        <end position="558"/>
    </location>
</feature>
<evidence type="ECO:0000313" key="8">
    <source>
        <dbReference type="EMBL" id="KAJ1916674.1"/>
    </source>
</evidence>
<dbReference type="Gene3D" id="1.20.58.340">
    <property type="entry name" value="Magnesium transport protein CorA, transmembrane region"/>
    <property type="match status" value="2"/>
</dbReference>
<feature type="region of interest" description="Disordered" evidence="6">
    <location>
        <begin position="1"/>
        <end position="76"/>
    </location>
</feature>
<feature type="compositionally biased region" description="Polar residues" evidence="6">
    <location>
        <begin position="536"/>
        <end position="550"/>
    </location>
</feature>
<reference evidence="8" key="1">
    <citation type="submission" date="2022-07" db="EMBL/GenBank/DDBJ databases">
        <title>Phylogenomic reconstructions and comparative analyses of Kickxellomycotina fungi.</title>
        <authorList>
            <person name="Reynolds N.K."/>
            <person name="Stajich J.E."/>
            <person name="Barry K."/>
            <person name="Grigoriev I.V."/>
            <person name="Crous P."/>
            <person name="Smith M.E."/>
        </authorList>
    </citation>
    <scope>NUCLEOTIDE SEQUENCE</scope>
    <source>
        <strain evidence="8">NBRC 100468</strain>
    </source>
</reference>
<evidence type="ECO:0000313" key="9">
    <source>
        <dbReference type="Proteomes" id="UP001150538"/>
    </source>
</evidence>
<feature type="compositionally biased region" description="Acidic residues" evidence="6">
    <location>
        <begin position="202"/>
        <end position="225"/>
    </location>
</feature>
<feature type="region of interest" description="Disordered" evidence="6">
    <location>
        <begin position="195"/>
        <end position="231"/>
    </location>
</feature>